<keyword evidence="2" id="KW-0472">Membrane</keyword>
<dbReference type="OrthoDB" id="9801841at2"/>
<dbReference type="RefSeq" id="WP_062612837.1">
    <property type="nucleotide sequence ID" value="NZ_CALTZF010000032.1"/>
</dbReference>
<reference evidence="5" key="2">
    <citation type="submission" date="2023-05" db="EMBL/GenBank/DDBJ databases">
        <title>Genomic Catalog of Human Bladder Bacteria.</title>
        <authorList>
            <person name="Du J."/>
        </authorList>
    </citation>
    <scope>NUCLEOTIDE SEQUENCE</scope>
    <source>
        <strain evidence="5">UMB1304A</strain>
    </source>
</reference>
<dbReference type="PATRIC" id="fig|59561.3.peg.485"/>
<proteinExistence type="predicted"/>
<dbReference type="InterPro" id="IPR015655">
    <property type="entry name" value="PP2C"/>
</dbReference>
<dbReference type="GO" id="GO:0004722">
    <property type="term" value="F:protein serine/threonine phosphatase activity"/>
    <property type="evidence" value="ECO:0007669"/>
    <property type="project" value="UniProtKB-EC"/>
</dbReference>
<evidence type="ECO:0000256" key="2">
    <source>
        <dbReference type="SAM" id="Phobius"/>
    </source>
</evidence>
<keyword evidence="2" id="KW-0812">Transmembrane</keyword>
<dbReference type="EMBL" id="LNIZ01000002">
    <property type="protein sequence ID" value="KTF04510.1"/>
    <property type="molecule type" value="Genomic_DNA"/>
</dbReference>
<dbReference type="InterPro" id="IPR001932">
    <property type="entry name" value="PPM-type_phosphatase-like_dom"/>
</dbReference>
<evidence type="ECO:0000313" key="5">
    <source>
        <dbReference type="EMBL" id="MDK8602254.1"/>
    </source>
</evidence>
<feature type="region of interest" description="Disordered" evidence="1">
    <location>
        <begin position="390"/>
        <end position="454"/>
    </location>
</feature>
<keyword evidence="2" id="KW-1133">Transmembrane helix</keyword>
<organism evidence="4 6">
    <name type="scientific">Trueperella bernardiae</name>
    <dbReference type="NCBI Taxonomy" id="59561"/>
    <lineage>
        <taxon>Bacteria</taxon>
        <taxon>Bacillati</taxon>
        <taxon>Actinomycetota</taxon>
        <taxon>Actinomycetes</taxon>
        <taxon>Actinomycetales</taxon>
        <taxon>Actinomycetaceae</taxon>
        <taxon>Trueperella</taxon>
    </lineage>
</organism>
<dbReference type="Proteomes" id="UP001225576">
    <property type="component" value="Unassembled WGS sequence"/>
</dbReference>
<dbReference type="PROSITE" id="PS51746">
    <property type="entry name" value="PPM_2"/>
    <property type="match status" value="1"/>
</dbReference>
<protein>
    <submittedName>
        <fullName evidence="4">PP2C-family Ser/Thr phosphatase</fullName>
        <ecNumber evidence="4">3.1.3.16</ecNumber>
    </submittedName>
    <submittedName>
        <fullName evidence="5">Protein phosphatase 2C domain-containing protein</fullName>
    </submittedName>
</protein>
<evidence type="ECO:0000313" key="4">
    <source>
        <dbReference type="EMBL" id="KTF04510.1"/>
    </source>
</evidence>
<feature type="compositionally biased region" description="Low complexity" evidence="1">
    <location>
        <begin position="428"/>
        <end position="445"/>
    </location>
</feature>
<keyword evidence="6" id="KW-1185">Reference proteome</keyword>
<evidence type="ECO:0000313" key="6">
    <source>
        <dbReference type="Proteomes" id="UP000054404"/>
    </source>
</evidence>
<gene>
    <name evidence="4" type="primary">pstP</name>
    <name evidence="4" type="ORF">AQZ59_00492</name>
    <name evidence="5" type="ORF">QP858_07270</name>
</gene>
<dbReference type="STRING" id="59561.AQZ59_00492"/>
<dbReference type="SMART" id="SM00331">
    <property type="entry name" value="PP2C_SIG"/>
    <property type="match status" value="1"/>
</dbReference>
<dbReference type="InterPro" id="IPR036457">
    <property type="entry name" value="PPM-type-like_dom_sf"/>
</dbReference>
<dbReference type="CDD" id="cd00143">
    <property type="entry name" value="PP2Cc"/>
    <property type="match status" value="1"/>
</dbReference>
<dbReference type="Proteomes" id="UP000054404">
    <property type="component" value="Unassembled WGS sequence"/>
</dbReference>
<feature type="domain" description="PPM-type phosphatase" evidence="3">
    <location>
        <begin position="6"/>
        <end position="238"/>
    </location>
</feature>
<comment type="caution">
    <text evidence="4">The sequence shown here is derived from an EMBL/GenBank/DDBJ whole genome shotgun (WGS) entry which is preliminary data.</text>
</comment>
<dbReference type="SMART" id="SM00332">
    <property type="entry name" value="PP2Cc"/>
    <property type="match status" value="1"/>
</dbReference>
<dbReference type="PANTHER" id="PTHR47992">
    <property type="entry name" value="PROTEIN PHOSPHATASE"/>
    <property type="match status" value="1"/>
</dbReference>
<reference evidence="4 6" key="1">
    <citation type="submission" date="2015-11" db="EMBL/GenBank/DDBJ databases">
        <title>Draft Genome Sequence of the Type Strain Trueperella bernardiae LCDC 89-0504T, Isolated from Blood Culture.</title>
        <authorList>
            <person name="Bernier A.-M."/>
            <person name="Bernard K."/>
        </authorList>
    </citation>
    <scope>NUCLEOTIDE SEQUENCE [LARGE SCALE GENOMIC DNA]</scope>
    <source>
        <strain evidence="4 6">LCDC 89-0504</strain>
    </source>
</reference>
<sequence length="454" mass="47771">MSISFRCAAASDVGLIRKSNQDAGYASTNLIVLADGMGGAAGGDVASSVVVAHLAEVDDSHQAEDLLPLLTATLEDAHADLIQRSAETTSLAGLGTTCIAILRAGNKLGMVHIGDSRAYLLREGTLTQVTHDHTLVQYLVDQGEITPEEAENHPKRNVIMRNIGDTPEPLEIDRSIREAIPGDRWLLCSDGLFGVVSKERIAKTLTDYRDLEACANRLVDLALAAGAPDNVTVVLADVVDDDVAPAPPLIVGSAAVDAHKPTRGTASAAGKLARWTPGETDEAGEVEPERRSPWARIAATIAVLGIFAGSLFGAYAWTQTQYYVTQAGGKVAIFQGVPQKLGPLTLSHLHEKTDVEVVSLKAVAQARIAEPITRGSLEEARTVVADLSAQVREPDPIVGERPTPEPSAFPPTGTEPSRDPSGDPSGQTPAPTTTPAPTSGTTVPAPTDPREERQ</sequence>
<dbReference type="EMBL" id="JASPDQ010000017">
    <property type="protein sequence ID" value="MDK8602254.1"/>
    <property type="molecule type" value="Genomic_DNA"/>
</dbReference>
<name>A0A0W1KLQ2_9ACTO</name>
<dbReference type="EC" id="3.1.3.16" evidence="4"/>
<dbReference type="Pfam" id="PF13672">
    <property type="entry name" value="PP2C_2"/>
    <property type="match status" value="1"/>
</dbReference>
<accession>A0A0W1KLQ2</accession>
<evidence type="ECO:0000259" key="3">
    <source>
        <dbReference type="PROSITE" id="PS51746"/>
    </source>
</evidence>
<dbReference type="SUPFAM" id="SSF81606">
    <property type="entry name" value="PP2C-like"/>
    <property type="match status" value="1"/>
</dbReference>
<keyword evidence="4" id="KW-0378">Hydrolase</keyword>
<feature type="transmembrane region" description="Helical" evidence="2">
    <location>
        <begin position="297"/>
        <end position="317"/>
    </location>
</feature>
<dbReference type="Gene3D" id="3.60.40.10">
    <property type="entry name" value="PPM-type phosphatase domain"/>
    <property type="match status" value="1"/>
</dbReference>
<evidence type="ECO:0000256" key="1">
    <source>
        <dbReference type="SAM" id="MobiDB-lite"/>
    </source>
</evidence>
<dbReference type="AlphaFoldDB" id="A0A0W1KLQ2"/>